<dbReference type="Proteomes" id="UP000438429">
    <property type="component" value="Unassembled WGS sequence"/>
</dbReference>
<dbReference type="EMBL" id="VEVO01000018">
    <property type="protein sequence ID" value="KAF0027780.1"/>
    <property type="molecule type" value="Genomic_DNA"/>
</dbReference>
<comment type="caution">
    <text evidence="1">The sequence shown here is derived from an EMBL/GenBank/DDBJ whole genome shotgun (WGS) entry which is preliminary data.</text>
</comment>
<accession>A0A6A4S891</accession>
<dbReference type="AlphaFoldDB" id="A0A6A4S891"/>
<gene>
    <name evidence="1" type="ORF">F2P81_020521</name>
</gene>
<organism evidence="1 2">
    <name type="scientific">Scophthalmus maximus</name>
    <name type="common">Turbot</name>
    <name type="synonym">Psetta maxima</name>
    <dbReference type="NCBI Taxonomy" id="52904"/>
    <lineage>
        <taxon>Eukaryota</taxon>
        <taxon>Metazoa</taxon>
        <taxon>Chordata</taxon>
        <taxon>Craniata</taxon>
        <taxon>Vertebrata</taxon>
        <taxon>Euteleostomi</taxon>
        <taxon>Actinopterygii</taxon>
        <taxon>Neopterygii</taxon>
        <taxon>Teleostei</taxon>
        <taxon>Neoteleostei</taxon>
        <taxon>Acanthomorphata</taxon>
        <taxon>Carangaria</taxon>
        <taxon>Pleuronectiformes</taxon>
        <taxon>Pleuronectoidei</taxon>
        <taxon>Scophthalmidae</taxon>
        <taxon>Scophthalmus</taxon>
    </lineage>
</organism>
<protein>
    <submittedName>
        <fullName evidence="1">Uncharacterized protein</fullName>
    </submittedName>
</protein>
<sequence>MASFSLPVLSMASWVVCRWRRGDGSETVPVVPQWTEAGAEEQRSRRRRMSRTGADAERLRLFFYGDGGRSFSARCRHPLDRRGKCKCGASNRKKKHF</sequence>
<proteinExistence type="predicted"/>
<name>A0A6A4S891_SCOMX</name>
<evidence type="ECO:0000313" key="1">
    <source>
        <dbReference type="EMBL" id="KAF0027780.1"/>
    </source>
</evidence>
<reference evidence="1 2" key="1">
    <citation type="submission" date="2019-06" db="EMBL/GenBank/DDBJ databases">
        <title>Draft genomes of female and male turbot (Scophthalmus maximus).</title>
        <authorList>
            <person name="Xu H."/>
            <person name="Xu X.-W."/>
            <person name="Shao C."/>
            <person name="Chen S."/>
        </authorList>
    </citation>
    <scope>NUCLEOTIDE SEQUENCE [LARGE SCALE GENOMIC DNA]</scope>
    <source>
        <strain evidence="1">Ysfricsl-2016a</strain>
        <tissue evidence="1">Blood</tissue>
    </source>
</reference>
<evidence type="ECO:0000313" key="2">
    <source>
        <dbReference type="Proteomes" id="UP000438429"/>
    </source>
</evidence>